<keyword evidence="2" id="KW-1185">Reference proteome</keyword>
<protein>
    <recommendedName>
        <fullName evidence="3">PAZ domain-containing protein</fullName>
    </recommendedName>
</protein>
<accession>E3MWC2</accession>
<dbReference type="SUPFAM" id="SSF101690">
    <property type="entry name" value="PAZ domain"/>
    <property type="match status" value="1"/>
</dbReference>
<dbReference type="HOGENOM" id="CLU_1284361_0_0_1"/>
<evidence type="ECO:0000313" key="1">
    <source>
        <dbReference type="EMBL" id="EFP10523.1"/>
    </source>
</evidence>
<dbReference type="InParanoid" id="E3MWC2"/>
<dbReference type="InterPro" id="IPR036085">
    <property type="entry name" value="PAZ_dom_sf"/>
</dbReference>
<dbReference type="EMBL" id="DS268486">
    <property type="protein sequence ID" value="EFP10523.1"/>
    <property type="molecule type" value="Genomic_DNA"/>
</dbReference>
<dbReference type="Proteomes" id="UP000008281">
    <property type="component" value="Unassembled WGS sequence"/>
</dbReference>
<organism evidence="2">
    <name type="scientific">Caenorhabditis remanei</name>
    <name type="common">Caenorhabditis vulgaris</name>
    <dbReference type="NCBI Taxonomy" id="31234"/>
    <lineage>
        <taxon>Eukaryota</taxon>
        <taxon>Metazoa</taxon>
        <taxon>Ecdysozoa</taxon>
        <taxon>Nematoda</taxon>
        <taxon>Chromadorea</taxon>
        <taxon>Rhabditida</taxon>
        <taxon>Rhabditina</taxon>
        <taxon>Rhabditomorpha</taxon>
        <taxon>Rhabditoidea</taxon>
        <taxon>Rhabditidae</taxon>
        <taxon>Peloderinae</taxon>
        <taxon>Caenorhabditis</taxon>
    </lineage>
</organism>
<dbReference type="AlphaFoldDB" id="E3MWC2"/>
<gene>
    <name evidence="1" type="ORF">CRE_29089</name>
</gene>
<evidence type="ECO:0008006" key="3">
    <source>
        <dbReference type="Google" id="ProtNLM"/>
    </source>
</evidence>
<evidence type="ECO:0000313" key="2">
    <source>
        <dbReference type="Proteomes" id="UP000008281"/>
    </source>
</evidence>
<reference evidence="1" key="1">
    <citation type="submission" date="2007-07" db="EMBL/GenBank/DDBJ databases">
        <title>PCAP assembly of the Caenorhabditis remanei genome.</title>
        <authorList>
            <consortium name="The Caenorhabditis remanei Sequencing Consortium"/>
            <person name="Wilson R.K."/>
        </authorList>
    </citation>
    <scope>NUCLEOTIDE SEQUENCE [LARGE SCALE GENOMIC DNA]</scope>
    <source>
        <strain evidence="1">PB4641</strain>
    </source>
</reference>
<name>E3MWC2_CAERE</name>
<sequence>MCTDPITKNVATLQTCRHVCSKKIRAPKQMVHGERKWRHGEDEEGKREDAIGKALISHTAAYRQTLQWKVRELVMDLYKTQTTCYTLIFHYKKLQLHTTRDGQFRKILGGRMNFFNAWSTRAPQPNRLGEHFFLHRTRDSVPGNIIIERFNSREAMFFYRPMREYITIEKYFMIRYGRKLTAVNRPVIRIIPQNILEEEEVTVENLYPMEVISIE</sequence>
<proteinExistence type="predicted"/>